<feature type="domain" description="Impact N-terminal" evidence="2">
    <location>
        <begin position="19"/>
        <end position="124"/>
    </location>
</feature>
<dbReference type="InterPro" id="IPR036956">
    <property type="entry name" value="Impact_N_sf"/>
</dbReference>
<dbReference type="SUPFAM" id="SSF54980">
    <property type="entry name" value="EF-G C-terminal domain-like"/>
    <property type="match status" value="1"/>
</dbReference>
<evidence type="ECO:0000259" key="3">
    <source>
        <dbReference type="Pfam" id="PF09186"/>
    </source>
</evidence>
<keyword evidence="7" id="KW-1185">Reference proteome</keyword>
<dbReference type="Proteomes" id="UP000014157">
    <property type="component" value="Unassembled WGS sequence"/>
</dbReference>
<dbReference type="GO" id="GO:0006446">
    <property type="term" value="P:regulation of translational initiation"/>
    <property type="evidence" value="ECO:0007669"/>
    <property type="project" value="TreeGrafter"/>
</dbReference>
<dbReference type="GO" id="GO:0005737">
    <property type="term" value="C:cytoplasm"/>
    <property type="evidence" value="ECO:0007669"/>
    <property type="project" value="TreeGrafter"/>
</dbReference>
<organism evidence="4 6">
    <name type="scientific">Enterococcus moraviensis ATCC BAA-383</name>
    <dbReference type="NCBI Taxonomy" id="1158609"/>
    <lineage>
        <taxon>Bacteria</taxon>
        <taxon>Bacillati</taxon>
        <taxon>Bacillota</taxon>
        <taxon>Bacilli</taxon>
        <taxon>Lactobacillales</taxon>
        <taxon>Enterococcaceae</taxon>
        <taxon>Enterococcus</taxon>
    </lineage>
</organism>
<proteinExistence type="inferred from homology"/>
<accession>R2QYF2</accession>
<dbReference type="OrthoDB" id="9813771at2"/>
<dbReference type="InterPro" id="IPR001498">
    <property type="entry name" value="Impact_N"/>
</dbReference>
<dbReference type="Pfam" id="PF09186">
    <property type="entry name" value="DUF1949"/>
    <property type="match status" value="1"/>
</dbReference>
<dbReference type="PATRIC" id="fig|1158609.3.peg.981"/>
<dbReference type="eggNOG" id="COG1739">
    <property type="taxonomic scope" value="Bacteria"/>
</dbReference>
<dbReference type="Pfam" id="PF01205">
    <property type="entry name" value="Impact_N"/>
    <property type="match status" value="1"/>
</dbReference>
<evidence type="ECO:0000313" key="7">
    <source>
        <dbReference type="Proteomes" id="UP000014157"/>
    </source>
</evidence>
<dbReference type="EMBL" id="ASWB01000001">
    <property type="protein sequence ID" value="EOT73845.1"/>
    <property type="molecule type" value="Genomic_DNA"/>
</dbReference>
<dbReference type="HOGENOM" id="CLU_083552_2_1_9"/>
<dbReference type="InterPro" id="IPR020569">
    <property type="entry name" value="UPF0029_Impact_CS"/>
</dbReference>
<dbReference type="InterPro" id="IPR023582">
    <property type="entry name" value="Impact"/>
</dbReference>
<dbReference type="SUPFAM" id="SSF54211">
    <property type="entry name" value="Ribosomal protein S5 domain 2-like"/>
    <property type="match status" value="1"/>
</dbReference>
<evidence type="ECO:0008006" key="8">
    <source>
        <dbReference type="Google" id="ProtNLM"/>
    </source>
</evidence>
<dbReference type="PROSITE" id="PS00910">
    <property type="entry name" value="UPF0029"/>
    <property type="match status" value="1"/>
</dbReference>
<dbReference type="PANTHER" id="PTHR16301">
    <property type="entry name" value="IMPACT-RELATED"/>
    <property type="match status" value="1"/>
</dbReference>
<name>R2QYF2_9ENTE</name>
<dbReference type="Gene3D" id="3.30.70.240">
    <property type="match status" value="1"/>
</dbReference>
<dbReference type="EMBL" id="AJAS01000013">
    <property type="protein sequence ID" value="EOI01620.1"/>
    <property type="molecule type" value="Genomic_DNA"/>
</dbReference>
<sequence>MLESYFTIHSDGESEIEIKKSRFICSLKRAYTEDEAKDFIAQKKKEHWKANHNCSAFVIGEKNDIQRSSDDGEPSGTAGVPMLEVLKKQELINVAAVVTRYFGGTKLGSGGLIRAYSHAVSHALGAVGLVEGKLQQEIRLTISYPNVGSVQNFLENTPYTLKEMIYGEQVEVFCLVDEPKSDEFMAEILDLLNGQVTFKTGECSYHELPIIKKEQLDDI</sequence>
<feature type="domain" description="UPF0029" evidence="3">
    <location>
        <begin position="140"/>
        <end position="195"/>
    </location>
</feature>
<evidence type="ECO:0000259" key="2">
    <source>
        <dbReference type="Pfam" id="PF01205"/>
    </source>
</evidence>
<evidence type="ECO:0000313" key="5">
    <source>
        <dbReference type="EMBL" id="EOT73845.1"/>
    </source>
</evidence>
<dbReference type="PANTHER" id="PTHR16301:SF20">
    <property type="entry name" value="IMPACT FAMILY MEMBER YIGZ"/>
    <property type="match status" value="1"/>
</dbReference>
<reference evidence="5 7" key="2">
    <citation type="submission" date="2013-03" db="EMBL/GenBank/DDBJ databases">
        <title>The Genome Sequence of Enterococcus moraviensis BAA-383 (PacBio/Illumina hybrid assembly).</title>
        <authorList>
            <consortium name="The Broad Institute Genomics Platform"/>
            <consortium name="The Broad Institute Genome Sequencing Center for Infectious Disease"/>
            <person name="Earl A."/>
            <person name="Russ C."/>
            <person name="Gilmore M."/>
            <person name="Surin D."/>
            <person name="Walker B."/>
            <person name="Young S."/>
            <person name="Zeng Q."/>
            <person name="Gargeya S."/>
            <person name="Fitzgerald M."/>
            <person name="Haas B."/>
            <person name="Abouelleil A."/>
            <person name="Allen A.W."/>
            <person name="Alvarado L."/>
            <person name="Arachchi H.M."/>
            <person name="Berlin A.M."/>
            <person name="Chapman S.B."/>
            <person name="Gainer-Dewar J."/>
            <person name="Goldberg J."/>
            <person name="Griggs A."/>
            <person name="Gujja S."/>
            <person name="Hansen M."/>
            <person name="Howarth C."/>
            <person name="Imamovic A."/>
            <person name="Ireland A."/>
            <person name="Larimer J."/>
            <person name="McCowan C."/>
            <person name="Murphy C."/>
            <person name="Pearson M."/>
            <person name="Poon T.W."/>
            <person name="Priest M."/>
            <person name="Roberts A."/>
            <person name="Saif S."/>
            <person name="Shea T."/>
            <person name="Sisk P."/>
            <person name="Sykes S."/>
            <person name="Wortman J."/>
            <person name="Nusbaum C."/>
            <person name="Birren B."/>
        </authorList>
    </citation>
    <scope>NUCLEOTIDE SEQUENCE [LARGE SCALE GENOMIC DNA]</scope>
    <source>
        <strain evidence="5 7">ATCC BAA-383</strain>
    </source>
</reference>
<comment type="similarity">
    <text evidence="1">Belongs to the IMPACT family.</text>
</comment>
<dbReference type="InterPro" id="IPR015269">
    <property type="entry name" value="UPF0029_Impact_C"/>
</dbReference>
<evidence type="ECO:0000256" key="1">
    <source>
        <dbReference type="ARBA" id="ARBA00007665"/>
    </source>
</evidence>
<dbReference type="RefSeq" id="WP_010764421.1">
    <property type="nucleotide sequence ID" value="NZ_ASWB01000001.1"/>
</dbReference>
<protein>
    <recommendedName>
        <fullName evidence="8">Impact family member yvye</fullName>
    </recommendedName>
</protein>
<dbReference type="InterPro" id="IPR035647">
    <property type="entry name" value="EFG_III/V"/>
</dbReference>
<gene>
    <name evidence="5" type="ORF">I586_00839</name>
    <name evidence="4" type="ORF">UAY_01028</name>
</gene>
<evidence type="ECO:0000313" key="6">
    <source>
        <dbReference type="Proteomes" id="UP000013781"/>
    </source>
</evidence>
<dbReference type="Gene3D" id="3.30.230.30">
    <property type="entry name" value="Impact, N-terminal domain"/>
    <property type="match status" value="1"/>
</dbReference>
<comment type="caution">
    <text evidence="4">The sequence shown here is derived from an EMBL/GenBank/DDBJ whole genome shotgun (WGS) entry which is preliminary data.</text>
</comment>
<reference evidence="4 6" key="1">
    <citation type="submission" date="2013-02" db="EMBL/GenBank/DDBJ databases">
        <title>The Genome Sequence of Enterococcus moraviensis BAA-383.</title>
        <authorList>
            <consortium name="The Broad Institute Genome Sequencing Platform"/>
            <consortium name="The Broad Institute Genome Sequencing Center for Infectious Disease"/>
            <person name="Earl A.M."/>
            <person name="Gilmore M.S."/>
            <person name="Lebreton F."/>
            <person name="Walker B."/>
            <person name="Young S.K."/>
            <person name="Zeng Q."/>
            <person name="Gargeya S."/>
            <person name="Fitzgerald M."/>
            <person name="Haas B."/>
            <person name="Abouelleil A."/>
            <person name="Alvarado L."/>
            <person name="Arachchi H.M."/>
            <person name="Berlin A.M."/>
            <person name="Chapman S.B."/>
            <person name="Dewar J."/>
            <person name="Goldberg J."/>
            <person name="Griggs A."/>
            <person name="Gujja S."/>
            <person name="Hansen M."/>
            <person name="Howarth C."/>
            <person name="Imamovic A."/>
            <person name="Larimer J."/>
            <person name="McCowan C."/>
            <person name="Murphy C."/>
            <person name="Neiman D."/>
            <person name="Pearson M."/>
            <person name="Priest M."/>
            <person name="Roberts A."/>
            <person name="Saif S."/>
            <person name="Shea T."/>
            <person name="Sisk P."/>
            <person name="Sykes S."/>
            <person name="Wortman J."/>
            <person name="Nusbaum C."/>
            <person name="Birren B."/>
        </authorList>
    </citation>
    <scope>NUCLEOTIDE SEQUENCE [LARGE SCALE GENOMIC DNA]</scope>
    <source>
        <strain evidence="4 6">ATCC BAA-383</strain>
    </source>
</reference>
<dbReference type="NCBIfam" id="TIGR00257">
    <property type="entry name" value="IMPACT_YIGZ"/>
    <property type="match status" value="1"/>
</dbReference>
<evidence type="ECO:0000313" key="4">
    <source>
        <dbReference type="EMBL" id="EOI01620.1"/>
    </source>
</evidence>
<dbReference type="AlphaFoldDB" id="R2QYF2"/>
<dbReference type="InterPro" id="IPR020568">
    <property type="entry name" value="Ribosomal_Su5_D2-typ_SF"/>
</dbReference>
<dbReference type="Proteomes" id="UP000013781">
    <property type="component" value="Unassembled WGS sequence"/>
</dbReference>
<dbReference type="STRING" id="155617.RV09_GL001327"/>
<dbReference type="InterPro" id="IPR015796">
    <property type="entry name" value="Impact_YigZ-like"/>
</dbReference>